<dbReference type="PROSITE" id="PS51296">
    <property type="entry name" value="RIESKE"/>
    <property type="match status" value="1"/>
</dbReference>
<evidence type="ECO:0000256" key="3">
    <source>
        <dbReference type="ARBA" id="ARBA00023004"/>
    </source>
</evidence>
<keyword evidence="1" id="KW-0001">2Fe-2S</keyword>
<dbReference type="CDD" id="cd03467">
    <property type="entry name" value="Rieske"/>
    <property type="match status" value="1"/>
</dbReference>
<dbReference type="Pfam" id="PF00355">
    <property type="entry name" value="Rieske"/>
    <property type="match status" value="1"/>
</dbReference>
<evidence type="ECO:0000256" key="4">
    <source>
        <dbReference type="ARBA" id="ARBA00023014"/>
    </source>
</evidence>
<evidence type="ECO:0000313" key="6">
    <source>
        <dbReference type="EMBL" id="QBY28000.1"/>
    </source>
</evidence>
<evidence type="ECO:0000256" key="2">
    <source>
        <dbReference type="ARBA" id="ARBA00022723"/>
    </source>
</evidence>
<keyword evidence="4" id="KW-0411">Iron-sulfur</keyword>
<keyword evidence="2" id="KW-0479">Metal-binding</keyword>
<accession>A0A482PJV8</accession>
<sequence>MLLPLPLCHVDNLREGEALGFDPQHTGQATVFAIRYRDEIYLWRNHCPHLGTPLNWRKNAFFNASRDRLVCFAHGALFEPDSGVCVQGACLGQRLTPLAWDISAEGWLRLTEYDDETGNTG</sequence>
<dbReference type="AlphaFoldDB" id="A0A482PJV8"/>
<dbReference type="PANTHER" id="PTHR40261">
    <property type="match status" value="1"/>
</dbReference>
<proteinExistence type="predicted"/>
<dbReference type="InterPro" id="IPR036922">
    <property type="entry name" value="Rieske_2Fe-2S_sf"/>
</dbReference>
<dbReference type="GO" id="GO:0051537">
    <property type="term" value="F:2 iron, 2 sulfur cluster binding"/>
    <property type="evidence" value="ECO:0007669"/>
    <property type="project" value="UniProtKB-KW"/>
</dbReference>
<gene>
    <name evidence="6" type="ORF">E2R62_03515</name>
</gene>
<protein>
    <submittedName>
        <fullName evidence="6">Rieske (2Fe-2S) protein</fullName>
    </submittedName>
</protein>
<name>A0A482PJV8_CITRO</name>
<dbReference type="RefSeq" id="WP_024132643.1">
    <property type="nucleotide sequence ID" value="NZ_CAJTBI010000001.1"/>
</dbReference>
<feature type="domain" description="Rieske" evidence="5">
    <location>
        <begin position="5"/>
        <end position="101"/>
    </location>
</feature>
<dbReference type="Gene3D" id="2.102.10.10">
    <property type="entry name" value="Rieske [2Fe-2S] iron-sulphur domain"/>
    <property type="match status" value="1"/>
</dbReference>
<dbReference type="SUPFAM" id="SSF50022">
    <property type="entry name" value="ISP domain"/>
    <property type="match status" value="1"/>
</dbReference>
<dbReference type="GO" id="GO:0046872">
    <property type="term" value="F:metal ion binding"/>
    <property type="evidence" value="ECO:0007669"/>
    <property type="project" value="UniProtKB-KW"/>
</dbReference>
<dbReference type="PANTHER" id="PTHR40261:SF1">
    <property type="entry name" value="RIESKE DOMAIN-CONTAINING PROTEIN"/>
    <property type="match status" value="1"/>
</dbReference>
<keyword evidence="3" id="KW-0408">Iron</keyword>
<dbReference type="EMBL" id="CP038008">
    <property type="protein sequence ID" value="QBY28000.1"/>
    <property type="molecule type" value="Genomic_DNA"/>
</dbReference>
<organism evidence="6">
    <name type="scientific">Citrobacter rodentium</name>
    <dbReference type="NCBI Taxonomy" id="67825"/>
    <lineage>
        <taxon>Bacteria</taxon>
        <taxon>Pseudomonadati</taxon>
        <taxon>Pseudomonadota</taxon>
        <taxon>Gammaproteobacteria</taxon>
        <taxon>Enterobacterales</taxon>
        <taxon>Enterobacteriaceae</taxon>
        <taxon>Citrobacter</taxon>
    </lineage>
</organism>
<evidence type="ECO:0000259" key="5">
    <source>
        <dbReference type="PROSITE" id="PS51296"/>
    </source>
</evidence>
<evidence type="ECO:0000256" key="1">
    <source>
        <dbReference type="ARBA" id="ARBA00022714"/>
    </source>
</evidence>
<dbReference type="InterPro" id="IPR017941">
    <property type="entry name" value="Rieske_2Fe-2S"/>
</dbReference>
<reference evidence="6" key="1">
    <citation type="submission" date="2019-03" db="EMBL/GenBank/DDBJ databases">
        <title>Complete genome sequence of enteropathogenic Citrobacter rodentium strain DBS100.</title>
        <authorList>
            <person name="Popov G."/>
            <person name="Fiebig A."/>
            <person name="Shideler S."/>
            <person name="Coombes B."/>
            <person name="Savchenko A."/>
        </authorList>
    </citation>
    <scope>NUCLEOTIDE SEQUENCE</scope>
    <source>
        <strain evidence="6">DBS100</strain>
    </source>
</reference>